<dbReference type="GO" id="GO:0051205">
    <property type="term" value="P:protein insertion into membrane"/>
    <property type="evidence" value="ECO:0007669"/>
    <property type="project" value="UniProtKB-UniRule"/>
</dbReference>
<comment type="subcellular location">
    <subcellularLocation>
        <location evidence="4">Cell outer membrane</location>
        <topology evidence="4">Lipid-anchor</topology>
    </subcellularLocation>
</comment>
<gene>
    <name evidence="4" type="primary">bamB</name>
    <name evidence="7" type="ORF">SAMN05421749_10716</name>
</gene>
<sequence>MKNMIKLPFAATLLSLALIGCASKGGIKVEEAKPNPLPKIQVTQGLNQVFSSSVSSSPKHDSLYLQLDRANNVFYSVDPDGEVTAYDGKKRLWEVRPSKELTAGISVGSGIAVVGTRQGKLIALNAQTGETVWTQQLTGSILSPSLIEQNRVVTITNDGTVYTHDAASGQMVWTFDLPNAPLSVRGYAMPTLLDSRTVGVATANAYVYALDLITGVPRWQRRVAVSEGRGDIARLIDIDSRPVVVNGNMVTVSYQGQVTMVDLASQQVRWSEDASSLTSPAADGNAVYVANSDGRLVAYNFADGSKLWENDQLLHRGLSNPVLLGGVLVVGDYDGVLHLIDPATGQIHGRAETKGQVRDLRVEDNLLYVATDKGHYTVWQNLVN</sequence>
<dbReference type="InterPro" id="IPR002372">
    <property type="entry name" value="PQQ_rpt_dom"/>
</dbReference>
<feature type="signal peptide" evidence="5">
    <location>
        <begin position="1"/>
        <end position="22"/>
    </location>
</feature>
<keyword evidence="2 4" id="KW-0472">Membrane</keyword>
<comment type="function">
    <text evidence="4">Part of the outer membrane protein assembly complex, which is involved in assembly and insertion of beta-barrel proteins into the outer membrane.</text>
</comment>
<dbReference type="Proteomes" id="UP000242317">
    <property type="component" value="Unassembled WGS sequence"/>
</dbReference>
<keyword evidence="3 4" id="KW-0998">Cell outer membrane</keyword>
<dbReference type="InterPro" id="IPR017687">
    <property type="entry name" value="BamB"/>
</dbReference>
<dbReference type="PROSITE" id="PS51257">
    <property type="entry name" value="PROKAR_LIPOPROTEIN"/>
    <property type="match status" value="1"/>
</dbReference>
<dbReference type="PANTHER" id="PTHR34512:SF30">
    <property type="entry name" value="OUTER MEMBRANE PROTEIN ASSEMBLY FACTOR BAMB"/>
    <property type="match status" value="1"/>
</dbReference>
<dbReference type="OrthoDB" id="5173551at2"/>
<evidence type="ECO:0000256" key="5">
    <source>
        <dbReference type="SAM" id="SignalP"/>
    </source>
</evidence>
<dbReference type="InterPro" id="IPR011047">
    <property type="entry name" value="Quinoprotein_ADH-like_sf"/>
</dbReference>
<evidence type="ECO:0000313" key="8">
    <source>
        <dbReference type="Proteomes" id="UP000242317"/>
    </source>
</evidence>
<evidence type="ECO:0000256" key="2">
    <source>
        <dbReference type="ARBA" id="ARBA00023136"/>
    </source>
</evidence>
<dbReference type="RefSeq" id="WP_092620479.1">
    <property type="nucleotide sequence ID" value="NZ_FMYK01000007.1"/>
</dbReference>
<dbReference type="InterPro" id="IPR018391">
    <property type="entry name" value="PQQ_b-propeller_rpt"/>
</dbReference>
<dbReference type="EMBL" id="FMYK01000007">
    <property type="protein sequence ID" value="SDC55029.1"/>
    <property type="molecule type" value="Genomic_DNA"/>
</dbReference>
<evidence type="ECO:0000259" key="6">
    <source>
        <dbReference type="Pfam" id="PF13360"/>
    </source>
</evidence>
<dbReference type="SUPFAM" id="SSF50998">
    <property type="entry name" value="Quinoprotein alcohol dehydrogenase-like"/>
    <property type="match status" value="1"/>
</dbReference>
<dbReference type="GO" id="GO:0009279">
    <property type="term" value="C:cell outer membrane"/>
    <property type="evidence" value="ECO:0007669"/>
    <property type="project" value="UniProtKB-SubCell"/>
</dbReference>
<keyword evidence="4" id="KW-0564">Palmitate</keyword>
<evidence type="ECO:0000256" key="3">
    <source>
        <dbReference type="ARBA" id="ARBA00023237"/>
    </source>
</evidence>
<evidence type="ECO:0000313" key="7">
    <source>
        <dbReference type="EMBL" id="SDC55029.1"/>
    </source>
</evidence>
<dbReference type="HAMAP" id="MF_00923">
    <property type="entry name" value="OM_assembly_BamB"/>
    <property type="match status" value="1"/>
</dbReference>
<dbReference type="Pfam" id="PF13360">
    <property type="entry name" value="PQQ_2"/>
    <property type="match status" value="1"/>
</dbReference>
<reference evidence="8" key="1">
    <citation type="submission" date="2016-09" db="EMBL/GenBank/DDBJ databases">
        <authorList>
            <person name="Varghese N."/>
            <person name="Submissions S."/>
        </authorList>
    </citation>
    <scope>NUCLEOTIDE SEQUENCE [LARGE SCALE GENOMIC DNA]</scope>
    <source>
        <strain evidence="8">ANC 3699</strain>
    </source>
</reference>
<proteinExistence type="inferred from homology"/>
<dbReference type="AlphaFoldDB" id="A0A1G6MHM7"/>
<dbReference type="GO" id="GO:0043165">
    <property type="term" value="P:Gram-negative-bacterium-type cell outer membrane assembly"/>
    <property type="evidence" value="ECO:0007669"/>
    <property type="project" value="UniProtKB-UniRule"/>
</dbReference>
<feature type="domain" description="Pyrrolo-quinoline quinone repeat" evidence="6">
    <location>
        <begin position="80"/>
        <end position="309"/>
    </location>
</feature>
<dbReference type="Gene3D" id="2.130.10.10">
    <property type="entry name" value="YVTN repeat-like/Quinoprotein amine dehydrogenase"/>
    <property type="match status" value="1"/>
</dbReference>
<evidence type="ECO:0000256" key="1">
    <source>
        <dbReference type="ARBA" id="ARBA00022729"/>
    </source>
</evidence>
<keyword evidence="4" id="KW-0449">Lipoprotein</keyword>
<comment type="similarity">
    <text evidence="4">Belongs to the BamB family.</text>
</comment>
<feature type="chain" id="PRO_5017489851" description="Outer membrane protein assembly factor BamB" evidence="5">
    <location>
        <begin position="23"/>
        <end position="384"/>
    </location>
</feature>
<dbReference type="PANTHER" id="PTHR34512">
    <property type="entry name" value="CELL SURFACE PROTEIN"/>
    <property type="match status" value="1"/>
</dbReference>
<keyword evidence="1 4" id="KW-0732">Signal</keyword>
<keyword evidence="8" id="KW-1185">Reference proteome</keyword>
<dbReference type="InterPro" id="IPR015943">
    <property type="entry name" value="WD40/YVTN_repeat-like_dom_sf"/>
</dbReference>
<evidence type="ECO:0000256" key="4">
    <source>
        <dbReference type="HAMAP-Rule" id="MF_00923"/>
    </source>
</evidence>
<protein>
    <recommendedName>
        <fullName evidence="4">Outer membrane protein assembly factor BamB</fullName>
    </recommendedName>
</protein>
<comment type="subunit">
    <text evidence="4">Part of the Bam complex.</text>
</comment>
<dbReference type="SMART" id="SM00564">
    <property type="entry name" value="PQQ"/>
    <property type="match status" value="6"/>
</dbReference>
<accession>A0A1G6MHM7</accession>
<dbReference type="NCBIfam" id="TIGR03300">
    <property type="entry name" value="assembly_YfgL"/>
    <property type="match status" value="1"/>
</dbReference>
<organism evidence="7 8">
    <name type="scientific">Acinetobacter marinus</name>
    <dbReference type="NCBI Taxonomy" id="281375"/>
    <lineage>
        <taxon>Bacteria</taxon>
        <taxon>Pseudomonadati</taxon>
        <taxon>Pseudomonadota</taxon>
        <taxon>Gammaproteobacteria</taxon>
        <taxon>Moraxellales</taxon>
        <taxon>Moraxellaceae</taxon>
        <taxon>Acinetobacter</taxon>
    </lineage>
</organism>
<name>A0A1G6MHM7_9GAMM</name>